<gene>
    <name evidence="9" type="ORF">SAMN05216446_0385</name>
    <name evidence="8" type="ORF">SAMN05216447_10578</name>
</gene>
<organism evidence="9 10">
    <name type="scientific">Parafannyhessea umbonata</name>
    <dbReference type="NCBI Taxonomy" id="604330"/>
    <lineage>
        <taxon>Bacteria</taxon>
        <taxon>Bacillati</taxon>
        <taxon>Actinomycetota</taxon>
        <taxon>Coriobacteriia</taxon>
        <taxon>Coriobacteriales</taxon>
        <taxon>Atopobiaceae</taxon>
        <taxon>Parafannyhessea</taxon>
    </lineage>
</organism>
<feature type="compositionally biased region" description="Low complexity" evidence="6">
    <location>
        <begin position="215"/>
        <end position="242"/>
    </location>
</feature>
<dbReference type="Proteomes" id="UP000199135">
    <property type="component" value="Unassembled WGS sequence"/>
</dbReference>
<dbReference type="EMBL" id="FOGP01000001">
    <property type="protein sequence ID" value="SER33848.1"/>
    <property type="molecule type" value="Genomic_DNA"/>
</dbReference>
<dbReference type="EMBL" id="FNWT01000005">
    <property type="protein sequence ID" value="SEH54811.1"/>
    <property type="molecule type" value="Genomic_DNA"/>
</dbReference>
<accession>A0A1H9ND61</accession>
<keyword evidence="5" id="KW-0572">Peptidoglycan-anchor</keyword>
<dbReference type="NCBIfam" id="TIGR02543">
    <property type="entry name" value="List_Bact_rpt"/>
    <property type="match status" value="1"/>
</dbReference>
<dbReference type="Gene3D" id="2.60.40.4270">
    <property type="entry name" value="Listeria-Bacteroides repeat domain"/>
    <property type="match status" value="1"/>
</dbReference>
<dbReference type="GO" id="GO:0030313">
    <property type="term" value="C:cell envelope"/>
    <property type="evidence" value="ECO:0007669"/>
    <property type="project" value="UniProtKB-SubCell"/>
</dbReference>
<feature type="region of interest" description="Disordered" evidence="6">
    <location>
        <begin position="210"/>
        <end position="242"/>
    </location>
</feature>
<proteinExistence type="predicted"/>
<feature type="domain" description="Gram-positive cocci surface proteins LPxTG" evidence="7">
    <location>
        <begin position="239"/>
        <end position="271"/>
    </location>
</feature>
<evidence type="ECO:0000256" key="4">
    <source>
        <dbReference type="ARBA" id="ARBA00022729"/>
    </source>
</evidence>
<keyword evidence="4" id="KW-0732">Signal</keyword>
<evidence type="ECO:0000256" key="1">
    <source>
        <dbReference type="ARBA" id="ARBA00004196"/>
    </source>
</evidence>
<reference evidence="10 11" key="1">
    <citation type="submission" date="2016-10" db="EMBL/GenBank/DDBJ databases">
        <authorList>
            <person name="Varghese N."/>
            <person name="Submissions S."/>
        </authorList>
    </citation>
    <scope>NUCLEOTIDE SEQUENCE [LARGE SCALE GENOMIC DNA]</scope>
    <source>
        <strain evidence="10">KHGC19</strain>
        <strain evidence="8 11">WCP15</strain>
    </source>
</reference>
<evidence type="ECO:0000256" key="5">
    <source>
        <dbReference type="ARBA" id="ARBA00023088"/>
    </source>
</evidence>
<dbReference type="RefSeq" id="WP_078686622.1">
    <property type="nucleotide sequence ID" value="NZ_FNWT01000005.1"/>
</dbReference>
<dbReference type="AlphaFoldDB" id="A0A1H9ND61"/>
<name>A0A1H9ND61_9ACTN</name>
<evidence type="ECO:0000313" key="8">
    <source>
        <dbReference type="EMBL" id="SEH54811.1"/>
    </source>
</evidence>
<reference evidence="9" key="2">
    <citation type="submission" date="2016-10" db="EMBL/GenBank/DDBJ databases">
        <authorList>
            <person name="de Groot N.N."/>
        </authorList>
    </citation>
    <scope>NUCLEOTIDE SEQUENCE [LARGE SCALE GENOMIC DNA]</scope>
    <source>
        <strain evidence="9">KHGC19</strain>
    </source>
</reference>
<sequence>MSATDSSYLIPKFDGQWYAVKDADGKMHLASDASDNSVYAVFYLGEQLLGAGELVFDENGKAKSIYIYGNTIPIPLDTLDDMVTVALCNDPSLGKADPIDMFMLEKTNAELVKDSYSNLGIDDVEVKLAISDMYDVQHEVKPELSFDPTGGRWDDGTDAVRKYEPALESEFAIIDAPTRDGYTFECWEGSEYQPGQQYHADSDHVFTAKWKKNDSSSGDDNTSGGAKNAQTKSSPSKTPSTGDLLNPALLLLAVLASGGTVAVAAKKRKREL</sequence>
<keyword evidence="11" id="KW-1185">Reference proteome</keyword>
<evidence type="ECO:0000256" key="6">
    <source>
        <dbReference type="SAM" id="MobiDB-lite"/>
    </source>
</evidence>
<keyword evidence="2" id="KW-0134">Cell wall</keyword>
<evidence type="ECO:0000256" key="3">
    <source>
        <dbReference type="ARBA" id="ARBA00022525"/>
    </source>
</evidence>
<dbReference type="Pfam" id="PF00746">
    <property type="entry name" value="Gram_pos_anchor"/>
    <property type="match status" value="1"/>
</dbReference>
<evidence type="ECO:0000313" key="10">
    <source>
        <dbReference type="Proteomes" id="UP000199128"/>
    </source>
</evidence>
<keyword evidence="3" id="KW-0964">Secreted</keyword>
<evidence type="ECO:0000313" key="11">
    <source>
        <dbReference type="Proteomes" id="UP000199135"/>
    </source>
</evidence>
<dbReference type="InterPro" id="IPR013378">
    <property type="entry name" value="InlB-like_B-rpt"/>
</dbReference>
<dbReference type="InterPro" id="IPR019931">
    <property type="entry name" value="LPXTG_anchor"/>
</dbReference>
<evidence type="ECO:0000259" key="7">
    <source>
        <dbReference type="Pfam" id="PF00746"/>
    </source>
</evidence>
<evidence type="ECO:0000313" key="9">
    <source>
        <dbReference type="EMBL" id="SER33848.1"/>
    </source>
</evidence>
<comment type="subcellular location">
    <subcellularLocation>
        <location evidence="1">Cell envelope</location>
    </subcellularLocation>
</comment>
<dbReference type="Proteomes" id="UP000199128">
    <property type="component" value="Unassembled WGS sequence"/>
</dbReference>
<dbReference type="InterPro" id="IPR042229">
    <property type="entry name" value="Listeria/Bacterioides_rpt_sf"/>
</dbReference>
<protein>
    <submittedName>
        <fullName evidence="9">LPXTG-motif cell wall anchor domain-containing protein/Listeria/Bacterioides repeat-containing protein</fullName>
    </submittedName>
</protein>
<dbReference type="NCBIfam" id="TIGR01167">
    <property type="entry name" value="LPXTG_anchor"/>
    <property type="match status" value="1"/>
</dbReference>
<evidence type="ECO:0000256" key="2">
    <source>
        <dbReference type="ARBA" id="ARBA00022512"/>
    </source>
</evidence>